<dbReference type="Gene3D" id="1.10.357.10">
    <property type="entry name" value="Tetracycline Repressor, domain 2"/>
    <property type="match status" value="1"/>
</dbReference>
<evidence type="ECO:0000313" key="5">
    <source>
        <dbReference type="Proteomes" id="UP000503540"/>
    </source>
</evidence>
<dbReference type="GO" id="GO:0003677">
    <property type="term" value="F:DNA binding"/>
    <property type="evidence" value="ECO:0007669"/>
    <property type="project" value="UniProtKB-UniRule"/>
</dbReference>
<proteinExistence type="predicted"/>
<name>A0A6G9YEN4_9NOCA</name>
<keyword evidence="1 2" id="KW-0238">DNA-binding</keyword>
<sequence length="223" mass="24285">MLGPRPVVFEGIRSTRREHAVATSRRTQAERRADTEAKLIEATIRSIVEIGYGRTTVKEICRRAGISHGGLFGRFETLFDLVVAAAVEVGRRQIESFTTGLARLADPEDLGAVLELLRDNARKPINVVWIELTIAARTDPVLRAKLAPVRTEYGVAIAAAAERIPVLRSIPAEVVPYLGAIVLQRFDGDAIADAAYPEPEHDGPSLRVFTAVLHGYLQSVSGP</sequence>
<dbReference type="EMBL" id="CP046172">
    <property type="protein sequence ID" value="QIS11745.1"/>
    <property type="molecule type" value="Genomic_DNA"/>
</dbReference>
<evidence type="ECO:0000259" key="3">
    <source>
        <dbReference type="PROSITE" id="PS50977"/>
    </source>
</evidence>
<protein>
    <submittedName>
        <fullName evidence="4">TetR family transcriptional regulator</fullName>
    </submittedName>
</protein>
<dbReference type="InterPro" id="IPR001647">
    <property type="entry name" value="HTH_TetR"/>
</dbReference>
<evidence type="ECO:0000256" key="1">
    <source>
        <dbReference type="ARBA" id="ARBA00023125"/>
    </source>
</evidence>
<feature type="domain" description="HTH tetR-type" evidence="3">
    <location>
        <begin position="33"/>
        <end position="93"/>
    </location>
</feature>
<dbReference type="Pfam" id="PF00440">
    <property type="entry name" value="TetR_N"/>
    <property type="match status" value="1"/>
</dbReference>
<dbReference type="AlphaFoldDB" id="A0A6G9YEN4"/>
<dbReference type="PROSITE" id="PS50977">
    <property type="entry name" value="HTH_TETR_2"/>
    <property type="match status" value="1"/>
</dbReference>
<keyword evidence="5" id="KW-1185">Reference proteome</keyword>
<dbReference type="SUPFAM" id="SSF46689">
    <property type="entry name" value="Homeodomain-like"/>
    <property type="match status" value="1"/>
</dbReference>
<organism evidence="4 5">
    <name type="scientific">Nocardia arthritidis</name>
    <dbReference type="NCBI Taxonomy" id="228602"/>
    <lineage>
        <taxon>Bacteria</taxon>
        <taxon>Bacillati</taxon>
        <taxon>Actinomycetota</taxon>
        <taxon>Actinomycetes</taxon>
        <taxon>Mycobacteriales</taxon>
        <taxon>Nocardiaceae</taxon>
        <taxon>Nocardia</taxon>
    </lineage>
</organism>
<dbReference type="InterPro" id="IPR009057">
    <property type="entry name" value="Homeodomain-like_sf"/>
</dbReference>
<accession>A0A6G9YEN4</accession>
<dbReference type="Proteomes" id="UP000503540">
    <property type="component" value="Chromosome"/>
</dbReference>
<evidence type="ECO:0000313" key="4">
    <source>
        <dbReference type="EMBL" id="QIS11745.1"/>
    </source>
</evidence>
<gene>
    <name evidence="4" type="ORF">F5544_19385</name>
</gene>
<reference evidence="4 5" key="1">
    <citation type="journal article" date="2019" name="ACS Chem. Biol.">
        <title>Identification and Mobilization of a Cryptic Antibiotic Biosynthesis Gene Locus from a Human-Pathogenic Nocardia Isolate.</title>
        <authorList>
            <person name="Herisse M."/>
            <person name="Ishida K."/>
            <person name="Porter J.L."/>
            <person name="Howden B."/>
            <person name="Hertweck C."/>
            <person name="Stinear T.P."/>
            <person name="Pidot S.J."/>
        </authorList>
    </citation>
    <scope>NUCLEOTIDE SEQUENCE [LARGE SCALE GENOMIC DNA]</scope>
    <source>
        <strain evidence="4 5">AUSMDU00012717</strain>
    </source>
</reference>
<feature type="DNA-binding region" description="H-T-H motif" evidence="2">
    <location>
        <begin position="56"/>
        <end position="75"/>
    </location>
</feature>
<dbReference type="KEGG" id="nah:F5544_19385"/>
<evidence type="ECO:0000256" key="2">
    <source>
        <dbReference type="PROSITE-ProRule" id="PRU00335"/>
    </source>
</evidence>